<feature type="non-terminal residue" evidence="15">
    <location>
        <position position="1"/>
    </location>
</feature>
<keyword evidence="9" id="KW-0812">Transmembrane</keyword>
<keyword evidence="10" id="KW-1133">Transmembrane helix</keyword>
<gene>
    <name evidence="15" type="ORF">DMC30DRAFT_350356</name>
</gene>
<reference evidence="15 16" key="1">
    <citation type="submission" date="2019-03" db="EMBL/GenBank/DDBJ databases">
        <title>Rhodosporidium diobovatum UCD-FST 08-225 genome sequencing, assembly, and annotation.</title>
        <authorList>
            <person name="Fakankun I.U."/>
            <person name="Fristensky B."/>
            <person name="Levin D.B."/>
        </authorList>
    </citation>
    <scope>NUCLEOTIDE SEQUENCE [LARGE SCALE GENOMIC DNA]</scope>
    <source>
        <strain evidence="15 16">UCD-FST 08-225</strain>
    </source>
</reference>
<sequence length="437" mass="48317">PLDPASAPGVSILRPLRGLDCNLYENLEASFRQDYPNFELLLSVADEADAAIPIVRQLQQKYPHVDSELLVGQEPVGVNPKINNLIRPYRQAKHDLLWVLDSNVLTSPQCLSRSVPLFSSSDDPKHPIGLVHHLPFAVYPDAQLGSRVEQVYLCSTHAKMYLAINRVAVASCVTGKSCLYRRSDLVRASQLKRQRGKLPLPPPGVTDEPGLAAFGQYLGEDNEIGVALWEELGLRHTMGTEVAGNAVGSMSFQKFFRRRVRWIRVRKYMVLASTLVEPLTESLLSGLLGALAFSHLVGLPPLVFLPLHLTAWYLLDSALYRSLVPSSPALSTLTRPPAHDGPSASYLSAWAAREVLALPVWVFAMLGDTVSWRDDGVVFRVKRDGSVRALREGEREAWVERAWARVVARWEGGRNKGYVELSPDDVEARAAGHAEVA</sequence>
<evidence type="ECO:0000256" key="11">
    <source>
        <dbReference type="ARBA" id="ARBA00023136"/>
    </source>
</evidence>
<dbReference type="AlphaFoldDB" id="A0A5C5FZM0"/>
<evidence type="ECO:0000256" key="6">
    <source>
        <dbReference type="ARBA" id="ARBA00019988"/>
    </source>
</evidence>
<dbReference type="Gene3D" id="3.90.550.10">
    <property type="entry name" value="Spore Coat Polysaccharide Biosynthesis Protein SpsA, Chain A"/>
    <property type="match status" value="1"/>
</dbReference>
<name>A0A5C5FZM0_9BASI</name>
<proteinExistence type="inferred from homology"/>
<comment type="similarity">
    <text evidence="4">Belongs to the glycosyltransferase 2 family.</text>
</comment>
<evidence type="ECO:0000256" key="14">
    <source>
        <dbReference type="ARBA" id="ARBA00032575"/>
    </source>
</evidence>
<dbReference type="Pfam" id="PF13506">
    <property type="entry name" value="Glyco_transf_21"/>
    <property type="match status" value="2"/>
</dbReference>
<dbReference type="PANTHER" id="PTHR12726">
    <property type="entry name" value="CERAMIDE GLUCOSYLTRANSFERASE"/>
    <property type="match status" value="1"/>
</dbReference>
<evidence type="ECO:0000256" key="2">
    <source>
        <dbReference type="ARBA" id="ARBA00004760"/>
    </source>
</evidence>
<evidence type="ECO:0000256" key="13">
    <source>
        <dbReference type="ARBA" id="ARBA00031543"/>
    </source>
</evidence>
<dbReference type="GO" id="GO:0016020">
    <property type="term" value="C:membrane"/>
    <property type="evidence" value="ECO:0007669"/>
    <property type="project" value="UniProtKB-SubCell"/>
</dbReference>
<comment type="pathway">
    <text evidence="3">Sphingolipid metabolism.</text>
</comment>
<dbReference type="CDD" id="cd02520">
    <property type="entry name" value="Glucosylceramide_synthase"/>
    <property type="match status" value="1"/>
</dbReference>
<evidence type="ECO:0000256" key="5">
    <source>
        <dbReference type="ARBA" id="ARBA00012699"/>
    </source>
</evidence>
<dbReference type="SUPFAM" id="SSF53448">
    <property type="entry name" value="Nucleotide-diphospho-sugar transferases"/>
    <property type="match status" value="1"/>
</dbReference>
<evidence type="ECO:0000256" key="10">
    <source>
        <dbReference type="ARBA" id="ARBA00022989"/>
    </source>
</evidence>
<dbReference type="EC" id="2.4.1.80" evidence="5"/>
<accession>A0A5C5FZM0</accession>
<dbReference type="InterPro" id="IPR029044">
    <property type="entry name" value="Nucleotide-diphossugar_trans"/>
</dbReference>
<keyword evidence="8 15" id="KW-0808">Transferase</keyword>
<comment type="pathway">
    <text evidence="2">Lipid metabolism; sphingolipid metabolism.</text>
</comment>
<keyword evidence="16" id="KW-1185">Reference proteome</keyword>
<evidence type="ECO:0000256" key="3">
    <source>
        <dbReference type="ARBA" id="ARBA00004991"/>
    </source>
</evidence>
<dbReference type="Proteomes" id="UP000311382">
    <property type="component" value="Unassembled WGS sequence"/>
</dbReference>
<protein>
    <recommendedName>
        <fullName evidence="6">Ceramide glucosyltransferase</fullName>
        <ecNumber evidence="5">2.4.1.80</ecNumber>
    </recommendedName>
    <alternativeName>
        <fullName evidence="13">Glucosylceramide synthase</fullName>
    </alternativeName>
    <alternativeName>
        <fullName evidence="14">UDP-glucose ceramide glucosyltransferase</fullName>
    </alternativeName>
    <alternativeName>
        <fullName evidence="12">UDP-glucose:N-acylsphingosine D-glucosyltransferase</fullName>
    </alternativeName>
</protein>
<dbReference type="GO" id="GO:0008120">
    <property type="term" value="F:ceramide glucosyltransferase activity"/>
    <property type="evidence" value="ECO:0007669"/>
    <property type="project" value="UniProtKB-EC"/>
</dbReference>
<dbReference type="GO" id="GO:0006679">
    <property type="term" value="P:glucosylceramide biosynthetic process"/>
    <property type="evidence" value="ECO:0007669"/>
    <property type="project" value="TreeGrafter"/>
</dbReference>
<evidence type="ECO:0000256" key="9">
    <source>
        <dbReference type="ARBA" id="ARBA00022692"/>
    </source>
</evidence>
<dbReference type="EMBL" id="SOZI01000040">
    <property type="protein sequence ID" value="TNY21632.1"/>
    <property type="molecule type" value="Genomic_DNA"/>
</dbReference>
<dbReference type="OrthoDB" id="1483400at2759"/>
<comment type="subcellular location">
    <subcellularLocation>
        <location evidence="1">Membrane</location>
        <topology evidence="1">Multi-pass membrane protein</topology>
    </subcellularLocation>
</comment>
<evidence type="ECO:0000256" key="12">
    <source>
        <dbReference type="ARBA" id="ARBA00031017"/>
    </source>
</evidence>
<evidence type="ECO:0000256" key="7">
    <source>
        <dbReference type="ARBA" id="ARBA00022676"/>
    </source>
</evidence>
<keyword evidence="11" id="KW-0472">Membrane</keyword>
<dbReference type="InterPro" id="IPR025993">
    <property type="entry name" value="Ceramide_glucosylTrfase"/>
</dbReference>
<evidence type="ECO:0000313" key="15">
    <source>
        <dbReference type="EMBL" id="TNY21632.1"/>
    </source>
</evidence>
<comment type="caution">
    <text evidence="15">The sequence shown here is derived from an EMBL/GenBank/DDBJ whole genome shotgun (WGS) entry which is preliminary data.</text>
</comment>
<organism evidence="15 16">
    <name type="scientific">Rhodotorula diobovata</name>
    <dbReference type="NCBI Taxonomy" id="5288"/>
    <lineage>
        <taxon>Eukaryota</taxon>
        <taxon>Fungi</taxon>
        <taxon>Dikarya</taxon>
        <taxon>Basidiomycota</taxon>
        <taxon>Pucciniomycotina</taxon>
        <taxon>Microbotryomycetes</taxon>
        <taxon>Sporidiobolales</taxon>
        <taxon>Sporidiobolaceae</taxon>
        <taxon>Rhodotorula</taxon>
    </lineage>
</organism>
<evidence type="ECO:0000256" key="1">
    <source>
        <dbReference type="ARBA" id="ARBA00004141"/>
    </source>
</evidence>
<dbReference type="UniPathway" id="UPA00222"/>
<dbReference type="PANTHER" id="PTHR12726:SF0">
    <property type="entry name" value="CERAMIDE GLUCOSYLTRANSFERASE"/>
    <property type="match status" value="1"/>
</dbReference>
<keyword evidence="7" id="KW-0328">Glycosyltransferase</keyword>
<evidence type="ECO:0000256" key="4">
    <source>
        <dbReference type="ARBA" id="ARBA00006739"/>
    </source>
</evidence>
<dbReference type="STRING" id="5288.A0A5C5FZM0"/>
<evidence type="ECO:0000313" key="16">
    <source>
        <dbReference type="Proteomes" id="UP000311382"/>
    </source>
</evidence>
<evidence type="ECO:0000256" key="8">
    <source>
        <dbReference type="ARBA" id="ARBA00022679"/>
    </source>
</evidence>